<dbReference type="KEGG" id="sufl:FIL70_13250"/>
<sequence length="94" mass="10206">MQDHQQDAPGAAELYFAETALLAAGAARLRTLRREHAQLTSAFVAVTVGAATADALEQASAFHRRLTELEQLLADNIEELQILICPSWHPAKAI</sequence>
<dbReference type="Proteomes" id="UP000311469">
    <property type="component" value="Chromosome cSF1"/>
</dbReference>
<reference evidence="1 2" key="1">
    <citation type="submission" date="2019-06" db="EMBL/GenBank/DDBJ databases">
        <title>Genome organization and adaptive potential of archetypical organophosphate degarding Sphingobium fuliginis ATCC 27551.</title>
        <authorList>
            <person name="Sarwar A."/>
            <person name="Parthasarathy S."/>
            <person name="Singh C."/>
            <person name="Siddavattam D."/>
        </authorList>
    </citation>
    <scope>NUCLEOTIDE SEQUENCE [LARGE SCALE GENOMIC DNA]</scope>
    <source>
        <strain evidence="1 2">ATCC 27551</strain>
    </source>
</reference>
<evidence type="ECO:0000313" key="1">
    <source>
        <dbReference type="EMBL" id="QDC39193.1"/>
    </source>
</evidence>
<evidence type="ECO:0000313" key="2">
    <source>
        <dbReference type="Proteomes" id="UP000311469"/>
    </source>
</evidence>
<protein>
    <submittedName>
        <fullName evidence="1">Uncharacterized protein</fullName>
    </submittedName>
</protein>
<proteinExistence type="predicted"/>
<name>A0A5B8CIH0_SPHSA</name>
<gene>
    <name evidence="1" type="ORF">FIL70_13250</name>
</gene>
<dbReference type="EMBL" id="CP041016">
    <property type="protein sequence ID" value="QDC39193.1"/>
    <property type="molecule type" value="Genomic_DNA"/>
</dbReference>
<dbReference type="AlphaFoldDB" id="A0A5B8CIH0"/>
<accession>A0A5B8CIH0</accession>
<organism evidence="1 2">
    <name type="scientific">Sphingobium fuliginis ATCC 27551</name>
    <dbReference type="NCBI Taxonomy" id="1208342"/>
    <lineage>
        <taxon>Bacteria</taxon>
        <taxon>Pseudomonadati</taxon>
        <taxon>Pseudomonadota</taxon>
        <taxon>Alphaproteobacteria</taxon>
        <taxon>Sphingomonadales</taxon>
        <taxon>Sphingomonadaceae</taxon>
        <taxon>Sphingobium</taxon>
    </lineage>
</organism>